<gene>
    <name evidence="3" type="ORF">Sradi_4082800</name>
</gene>
<organism evidence="3">
    <name type="scientific">Sesamum radiatum</name>
    <name type="common">Black benniseed</name>
    <dbReference type="NCBI Taxonomy" id="300843"/>
    <lineage>
        <taxon>Eukaryota</taxon>
        <taxon>Viridiplantae</taxon>
        <taxon>Streptophyta</taxon>
        <taxon>Embryophyta</taxon>
        <taxon>Tracheophyta</taxon>
        <taxon>Spermatophyta</taxon>
        <taxon>Magnoliopsida</taxon>
        <taxon>eudicotyledons</taxon>
        <taxon>Gunneridae</taxon>
        <taxon>Pentapetalae</taxon>
        <taxon>asterids</taxon>
        <taxon>lamiids</taxon>
        <taxon>Lamiales</taxon>
        <taxon>Pedaliaceae</taxon>
        <taxon>Sesamum</taxon>
    </lineage>
</organism>
<protein>
    <recommendedName>
        <fullName evidence="2">Disease resistance R13L4/SHOC-2-like LRR domain-containing protein</fullName>
    </recommendedName>
</protein>
<reference evidence="3" key="2">
    <citation type="journal article" date="2024" name="Plant">
        <title>Genomic evolution and insights into agronomic trait innovations of Sesamum species.</title>
        <authorList>
            <person name="Miao H."/>
            <person name="Wang L."/>
            <person name="Qu L."/>
            <person name="Liu H."/>
            <person name="Sun Y."/>
            <person name="Le M."/>
            <person name="Wang Q."/>
            <person name="Wei S."/>
            <person name="Zheng Y."/>
            <person name="Lin W."/>
            <person name="Duan Y."/>
            <person name="Cao H."/>
            <person name="Xiong S."/>
            <person name="Wang X."/>
            <person name="Wei L."/>
            <person name="Li C."/>
            <person name="Ma Q."/>
            <person name="Ju M."/>
            <person name="Zhao R."/>
            <person name="Li G."/>
            <person name="Mu C."/>
            <person name="Tian Q."/>
            <person name="Mei H."/>
            <person name="Zhang T."/>
            <person name="Gao T."/>
            <person name="Zhang H."/>
        </authorList>
    </citation>
    <scope>NUCLEOTIDE SEQUENCE</scope>
    <source>
        <strain evidence="3">G02</strain>
    </source>
</reference>
<name>A0AAW2PJJ7_SESRA</name>
<feature type="domain" description="Disease resistance R13L4/SHOC-2-like LRR" evidence="2">
    <location>
        <begin position="8"/>
        <end position="333"/>
    </location>
</feature>
<proteinExistence type="predicted"/>
<dbReference type="SUPFAM" id="SSF52058">
    <property type="entry name" value="L domain-like"/>
    <property type="match status" value="1"/>
</dbReference>
<dbReference type="Gene3D" id="3.80.10.10">
    <property type="entry name" value="Ribonuclease Inhibitor"/>
    <property type="match status" value="1"/>
</dbReference>
<dbReference type="PANTHER" id="PTHR15140">
    <property type="entry name" value="TUBULIN-SPECIFIC CHAPERONE E"/>
    <property type="match status" value="1"/>
</dbReference>
<dbReference type="InterPro" id="IPR055414">
    <property type="entry name" value="LRR_R13L4/SHOC2-like"/>
</dbReference>
<reference evidence="3" key="1">
    <citation type="submission" date="2020-06" db="EMBL/GenBank/DDBJ databases">
        <authorList>
            <person name="Li T."/>
            <person name="Hu X."/>
            <person name="Zhang T."/>
            <person name="Song X."/>
            <person name="Zhang H."/>
            <person name="Dai N."/>
            <person name="Sheng W."/>
            <person name="Hou X."/>
            <person name="Wei L."/>
        </authorList>
    </citation>
    <scope>NUCLEOTIDE SEQUENCE</scope>
    <source>
        <strain evidence="3">G02</strain>
        <tissue evidence="3">Leaf</tissue>
    </source>
</reference>
<evidence type="ECO:0000259" key="2">
    <source>
        <dbReference type="Pfam" id="PF23598"/>
    </source>
</evidence>
<dbReference type="PANTHER" id="PTHR15140:SF33">
    <property type="entry name" value="LATE BLIGHT RESISTANCE PROTEIN HOMOLOG R1A-3 ISOFORM X1"/>
    <property type="match status" value="1"/>
</dbReference>
<dbReference type="Pfam" id="PF23598">
    <property type="entry name" value="LRR_14"/>
    <property type="match status" value="1"/>
</dbReference>
<keyword evidence="1" id="KW-0677">Repeat</keyword>
<comment type="caution">
    <text evidence="3">The sequence shown here is derived from an EMBL/GenBank/DDBJ whole genome shotgun (WGS) entry which is preliminary data.</text>
</comment>
<dbReference type="EMBL" id="JACGWJ010000017">
    <property type="protein sequence ID" value="KAL0356359.1"/>
    <property type="molecule type" value="Genomic_DNA"/>
</dbReference>
<dbReference type="InterPro" id="IPR032675">
    <property type="entry name" value="LRR_dom_sf"/>
</dbReference>
<dbReference type="AlphaFoldDB" id="A0AAW2PJJ7"/>
<evidence type="ECO:0000313" key="3">
    <source>
        <dbReference type="EMBL" id="KAL0356359.1"/>
    </source>
</evidence>
<accession>A0AAW2PJJ7</accession>
<sequence>MESMTLTRSVLCTGRVLSTSPFYQSFRFLRVLDFLETAFSEFPFEFLFLVNLRYLAFKFRSFPVLPSQISLLWKLQILIIQDSQNLLNREIFPYLQSYCEVDTPSEIFQMAQLRHVQMTEIFLPNPLDKENPVVLKDLETLSTVANFRCTEEVLRKFPNLKRLGVYYYGARIEDWSAYGLKNLVRLSKLENLKCVFNWPPNETLLPNLSFPHSLKKLTLDGSKLSWKDMSIIGSLPHLEVLKLKQYAFTGAVWKPVEGEFSRLRFLLIKKTQLVRWIAENTHFPCLEHLIIRECHDLEAIPSGIGDIATLKMIDIDDCSSSAVVSVEQILEEQRDMENNVLQVRVRRNIFS</sequence>
<evidence type="ECO:0000256" key="1">
    <source>
        <dbReference type="ARBA" id="ARBA00022737"/>
    </source>
</evidence>